<name>A0A4S3ZNP5_9FLAO</name>
<organism evidence="1 2">
    <name type="scientific">Flavobacterium supellecticarium</name>
    <dbReference type="NCBI Taxonomy" id="2565924"/>
    <lineage>
        <taxon>Bacteria</taxon>
        <taxon>Pseudomonadati</taxon>
        <taxon>Bacteroidota</taxon>
        <taxon>Flavobacteriia</taxon>
        <taxon>Flavobacteriales</taxon>
        <taxon>Flavobacteriaceae</taxon>
        <taxon>Flavobacterium</taxon>
    </lineage>
</organism>
<protein>
    <recommendedName>
        <fullName evidence="3">RHS repeat-associated core domain-containing protein</fullName>
    </recommendedName>
</protein>
<comment type="caution">
    <text evidence="1">The sequence shown here is derived from an EMBL/GenBank/DDBJ whole genome shotgun (WGS) entry which is preliminary data.</text>
</comment>
<evidence type="ECO:0000313" key="1">
    <source>
        <dbReference type="EMBL" id="THF47085.1"/>
    </source>
</evidence>
<reference evidence="1 2" key="1">
    <citation type="submission" date="2019-04" db="EMBL/GenBank/DDBJ databases">
        <title>Flavobacterium sp. nov. isolated from construction timber.</title>
        <authorList>
            <person name="Lin S.-Y."/>
            <person name="Chang C.-T."/>
            <person name="Young C.-C."/>
        </authorList>
    </citation>
    <scope>NUCLEOTIDE SEQUENCE [LARGE SCALE GENOMIC DNA]</scope>
    <source>
        <strain evidence="1 2">CC-CTC003</strain>
    </source>
</reference>
<dbReference type="AlphaFoldDB" id="A0A4S3ZNP5"/>
<proteinExistence type="predicted"/>
<dbReference type="Proteomes" id="UP000307507">
    <property type="component" value="Unassembled WGS sequence"/>
</dbReference>
<evidence type="ECO:0000313" key="2">
    <source>
        <dbReference type="Proteomes" id="UP000307507"/>
    </source>
</evidence>
<dbReference type="EMBL" id="SSNZ01000017">
    <property type="protein sequence ID" value="THF47085.1"/>
    <property type="molecule type" value="Genomic_DNA"/>
</dbReference>
<keyword evidence="2" id="KW-1185">Reference proteome</keyword>
<evidence type="ECO:0008006" key="3">
    <source>
        <dbReference type="Google" id="ProtNLM"/>
    </source>
</evidence>
<sequence length="365" mass="41165">MFRNYFQVGNPYDYCVFKSFYHYPFGMLVPNRHESSESYRYGFNGMEKDDELKGEGNSITTEFRQYDPRIGRWLTPDPKASLMPFQSPYNAFDNRPTITVDPRGDCPSCFSGMLAGIITEFVTQVADKMFFDGLAFEPAIKAVDKSDIVVAGIGGFATGWLTGGLDKISHLFKGRYGKVTYRLLGEVVEFASDALGQMGKDHLNGKNVDVMDAFKQAGYDKAASMITKGGAKRFNLDDSKNILVRRTNEFQYEINRAAAAQNNHRRFSRLASQAVDSQTKAKYERKAERWLNKYETRKNAAIKKTHQTFGEIAGGELTDNIKKGLVSKVETRIEDQAREYRKQISNGTITVGPLEKISIADDDQE</sequence>
<dbReference type="InterPro" id="IPR022385">
    <property type="entry name" value="Rhs_assc_core"/>
</dbReference>
<dbReference type="OrthoDB" id="2972467at2"/>
<dbReference type="Gene3D" id="2.180.10.10">
    <property type="entry name" value="RHS repeat-associated core"/>
    <property type="match status" value="1"/>
</dbReference>
<accession>A0A4S3ZNP5</accession>
<gene>
    <name evidence="1" type="ORF">E6C50_17460</name>
</gene>
<dbReference type="NCBIfam" id="TIGR03696">
    <property type="entry name" value="Rhs_assc_core"/>
    <property type="match status" value="1"/>
</dbReference>